<evidence type="ECO:0000256" key="7">
    <source>
        <dbReference type="RuleBase" id="RU362042"/>
    </source>
</evidence>
<keyword evidence="7" id="KW-0812">Transmembrane</keyword>
<evidence type="ECO:0000313" key="9">
    <source>
        <dbReference type="EMBL" id="PNL92236.1"/>
    </source>
</evidence>
<comment type="caution">
    <text evidence="9">The sequence shown here is derived from an EMBL/GenBank/DDBJ whole genome shotgun (WGS) entry which is preliminary data.</text>
</comment>
<keyword evidence="5 7" id="KW-0378">Hydrolase</keyword>
<keyword evidence="7" id="KW-1133">Transmembrane helix</keyword>
<dbReference type="InterPro" id="IPR019533">
    <property type="entry name" value="Peptidase_S26"/>
</dbReference>
<dbReference type="Gene3D" id="2.10.109.10">
    <property type="entry name" value="Umud Fragment, subunit A"/>
    <property type="match status" value="1"/>
</dbReference>
<dbReference type="CDD" id="cd06530">
    <property type="entry name" value="S26_SPase_I"/>
    <property type="match status" value="1"/>
</dbReference>
<dbReference type="PROSITE" id="PS00761">
    <property type="entry name" value="SPASE_I_3"/>
    <property type="match status" value="1"/>
</dbReference>
<reference evidence="10" key="1">
    <citation type="submission" date="2017-12" db="EMBL/GenBank/DDBJ databases">
        <title>FDA dAtabase for Regulatory Grade micrObial Sequences (FDA-ARGOS): Supporting development and validation of Infectious Disease Dx tests.</title>
        <authorList>
            <person name="Hoffmann M."/>
            <person name="Allard M."/>
            <person name="Evans P."/>
            <person name="Brown E."/>
            <person name="Tallon L."/>
            <person name="Sadzewicz L."/>
            <person name="Sengamalay N."/>
            <person name="Ott S."/>
            <person name="Godinez A."/>
            <person name="Nagaraj S."/>
            <person name="Vavikolanu K."/>
            <person name="Aluvathingal J."/>
            <person name="Nadendla S."/>
            <person name="Sichtig H."/>
        </authorList>
    </citation>
    <scope>NUCLEOTIDE SEQUENCE [LARGE SCALE GENOMIC DNA]</scope>
    <source>
        <strain evidence="10">FDAARGOS_249</strain>
    </source>
</reference>
<feature type="transmembrane region" description="Helical" evidence="7">
    <location>
        <begin position="12"/>
        <end position="31"/>
    </location>
</feature>
<keyword evidence="7" id="KW-0472">Membrane</keyword>
<comment type="similarity">
    <text evidence="3 7">Belongs to the peptidase S26 family.</text>
</comment>
<evidence type="ECO:0000256" key="2">
    <source>
        <dbReference type="ARBA" id="ARBA00004401"/>
    </source>
</evidence>
<dbReference type="GO" id="GO:0006465">
    <property type="term" value="P:signal peptide processing"/>
    <property type="evidence" value="ECO:0007669"/>
    <property type="project" value="InterPro"/>
</dbReference>
<evidence type="ECO:0000259" key="8">
    <source>
        <dbReference type="Pfam" id="PF10502"/>
    </source>
</evidence>
<dbReference type="PROSITE" id="PS00760">
    <property type="entry name" value="SPASE_I_2"/>
    <property type="match status" value="1"/>
</dbReference>
<dbReference type="InterPro" id="IPR000223">
    <property type="entry name" value="Pept_S26A_signal_pept_1"/>
</dbReference>
<organism evidence="9 10">
    <name type="scientific">Aerococcus viridans</name>
    <dbReference type="NCBI Taxonomy" id="1377"/>
    <lineage>
        <taxon>Bacteria</taxon>
        <taxon>Bacillati</taxon>
        <taxon>Bacillota</taxon>
        <taxon>Bacilli</taxon>
        <taxon>Lactobacillales</taxon>
        <taxon>Aerococcaceae</taxon>
        <taxon>Aerococcus</taxon>
    </lineage>
</organism>
<dbReference type="GO" id="GO:0005886">
    <property type="term" value="C:plasma membrane"/>
    <property type="evidence" value="ECO:0007669"/>
    <property type="project" value="UniProtKB-SubCell"/>
</dbReference>
<keyword evidence="7" id="KW-0645">Protease</keyword>
<dbReference type="RefSeq" id="WP_083069865.1">
    <property type="nucleotide sequence ID" value="NZ_NBTM02000001.1"/>
</dbReference>
<evidence type="ECO:0000256" key="3">
    <source>
        <dbReference type="ARBA" id="ARBA00009370"/>
    </source>
</evidence>
<proteinExistence type="inferred from homology"/>
<dbReference type="InterPro" id="IPR036286">
    <property type="entry name" value="LexA/Signal_pep-like_sf"/>
</dbReference>
<evidence type="ECO:0000256" key="6">
    <source>
        <dbReference type="PIRSR" id="PIRSR600223-1"/>
    </source>
</evidence>
<feature type="active site" evidence="6">
    <location>
        <position position="78"/>
    </location>
</feature>
<dbReference type="PANTHER" id="PTHR43390:SF1">
    <property type="entry name" value="CHLOROPLAST PROCESSING PEPTIDASE"/>
    <property type="match status" value="1"/>
</dbReference>
<dbReference type="EC" id="3.4.21.89" evidence="4 7"/>
<dbReference type="NCBIfam" id="TIGR02227">
    <property type="entry name" value="sigpep_I_bact"/>
    <property type="match status" value="1"/>
</dbReference>
<gene>
    <name evidence="9" type="primary">lepB</name>
    <name evidence="9" type="ORF">A6J77_008340</name>
</gene>
<dbReference type="PRINTS" id="PR00727">
    <property type="entry name" value="LEADERPTASE"/>
</dbReference>
<dbReference type="SUPFAM" id="SSF51306">
    <property type="entry name" value="LexA/Signal peptidase"/>
    <property type="match status" value="1"/>
</dbReference>
<evidence type="ECO:0000313" key="10">
    <source>
        <dbReference type="Proteomes" id="UP000192813"/>
    </source>
</evidence>
<dbReference type="InterPro" id="IPR019758">
    <property type="entry name" value="Pept_S26A_signal_pept_1_CS"/>
</dbReference>
<feature type="active site" evidence="6">
    <location>
        <position position="39"/>
    </location>
</feature>
<comment type="catalytic activity">
    <reaction evidence="1 7">
        <text>Cleavage of hydrophobic, N-terminal signal or leader sequences from secreted and periplasmic proteins.</text>
        <dbReference type="EC" id="3.4.21.89"/>
    </reaction>
</comment>
<dbReference type="GO" id="GO:0004252">
    <property type="term" value="F:serine-type endopeptidase activity"/>
    <property type="evidence" value="ECO:0007669"/>
    <property type="project" value="InterPro"/>
</dbReference>
<accession>A0A2J9PPM9</accession>
<name>A0A2J9PPM9_9LACT</name>
<comment type="subcellular location">
    <subcellularLocation>
        <location evidence="2">Cell membrane</location>
        <topology evidence="2">Single-pass type II membrane protein</topology>
    </subcellularLocation>
    <subcellularLocation>
        <location evidence="7">Membrane</location>
        <topology evidence="7">Single-pass type II membrane protein</topology>
    </subcellularLocation>
</comment>
<evidence type="ECO:0000256" key="4">
    <source>
        <dbReference type="ARBA" id="ARBA00013208"/>
    </source>
</evidence>
<protein>
    <recommendedName>
        <fullName evidence="4 7">Signal peptidase I</fullName>
        <ecNumber evidence="4 7">3.4.21.89</ecNumber>
    </recommendedName>
</protein>
<dbReference type="PANTHER" id="PTHR43390">
    <property type="entry name" value="SIGNAL PEPTIDASE I"/>
    <property type="match status" value="1"/>
</dbReference>
<dbReference type="EMBL" id="NBTM02000001">
    <property type="protein sequence ID" value="PNL92236.1"/>
    <property type="molecule type" value="Genomic_DNA"/>
</dbReference>
<dbReference type="AlphaFoldDB" id="A0A2J9PPM9"/>
<evidence type="ECO:0000256" key="1">
    <source>
        <dbReference type="ARBA" id="ARBA00000677"/>
    </source>
</evidence>
<dbReference type="InterPro" id="IPR019757">
    <property type="entry name" value="Pept_S26A_signal_pept_1_Lys-AS"/>
</dbReference>
<feature type="domain" description="Peptidase S26" evidence="8">
    <location>
        <begin position="10"/>
        <end position="177"/>
    </location>
</feature>
<sequence>MKKFFDEVFSVVISVVIALVIFWVVRTYFFYPFRVDGDSMANTMIDGDRFVLSLTDEIDQSDIVVFPAPDGSGDEYVKRIIGVPGDTIEYKDDVLYINDEAIDEPYLDSIKEDYFERFPDDSTFTNDFTLEEITGETTVPEGMYFVLGDNREVSHDSRYFGFIDADSVEGTTHFRYWPFSDFGSVQ</sequence>
<dbReference type="Pfam" id="PF10502">
    <property type="entry name" value="Peptidase_S26"/>
    <property type="match status" value="1"/>
</dbReference>
<dbReference type="Proteomes" id="UP000192813">
    <property type="component" value="Unassembled WGS sequence"/>
</dbReference>
<dbReference type="GO" id="GO:0009003">
    <property type="term" value="F:signal peptidase activity"/>
    <property type="evidence" value="ECO:0007669"/>
    <property type="project" value="UniProtKB-EC"/>
</dbReference>
<evidence type="ECO:0000256" key="5">
    <source>
        <dbReference type="ARBA" id="ARBA00022801"/>
    </source>
</evidence>